<feature type="domain" description="Nicotinate phosphoribosyltransferase C-terminal" evidence="12">
    <location>
        <begin position="363"/>
        <end position="472"/>
    </location>
</feature>
<dbReference type="AlphaFoldDB" id="A0AA35CP30"/>
<evidence type="ECO:0000256" key="6">
    <source>
        <dbReference type="ARBA" id="ARBA00022642"/>
    </source>
</evidence>
<dbReference type="CDD" id="cd01570">
    <property type="entry name" value="NAPRTase_A"/>
    <property type="match status" value="1"/>
</dbReference>
<dbReference type="InterPro" id="IPR041525">
    <property type="entry name" value="N/Namide_PRibTrfase"/>
</dbReference>
<keyword evidence="13" id="KW-0328">Glycosyltransferase</keyword>
<dbReference type="NCBIfam" id="NF009131">
    <property type="entry name" value="PRK12484.1"/>
    <property type="match status" value="1"/>
</dbReference>
<evidence type="ECO:0000259" key="11">
    <source>
        <dbReference type="Pfam" id="PF17767"/>
    </source>
</evidence>
<comment type="function">
    <text evidence="9">Catalyzes the first step in the biosynthesis of NAD from nicotinic acid, the ATP-dependent synthesis of beta-nicotinate D-ribonucleotide from nicotinate and 5-phospho-D-ribose 1-phosphate.</text>
</comment>
<evidence type="ECO:0000313" key="14">
    <source>
        <dbReference type="Proteomes" id="UP001163687"/>
    </source>
</evidence>
<organism evidence="13 14">
    <name type="scientific">Caldinitratiruptor microaerophilus</name>
    <dbReference type="NCBI Taxonomy" id="671077"/>
    <lineage>
        <taxon>Bacteria</taxon>
        <taxon>Bacillati</taxon>
        <taxon>Bacillota</taxon>
        <taxon>Clostridia</taxon>
        <taxon>Eubacteriales</taxon>
        <taxon>Symbiobacteriaceae</taxon>
        <taxon>Caldinitratiruptor</taxon>
    </lineage>
</organism>
<evidence type="ECO:0000256" key="2">
    <source>
        <dbReference type="ARBA" id="ARBA00010897"/>
    </source>
</evidence>
<feature type="domain" description="Nicotinate/nicotinamide phosphoribosyltransferase" evidence="10">
    <location>
        <begin position="156"/>
        <end position="345"/>
    </location>
</feature>
<gene>
    <name evidence="13" type="ORF">caldi_23470</name>
</gene>
<dbReference type="InterPro" id="IPR013785">
    <property type="entry name" value="Aldolase_TIM"/>
</dbReference>
<dbReference type="EC" id="6.3.4.21" evidence="3 9"/>
<feature type="domain" description="Nicotinate phosphoribosyltransferase N-terminal" evidence="11">
    <location>
        <begin position="11"/>
        <end position="134"/>
    </location>
</feature>
<evidence type="ECO:0000256" key="7">
    <source>
        <dbReference type="ARBA" id="ARBA00022679"/>
    </source>
</evidence>
<dbReference type="PANTHER" id="PTHR11098">
    <property type="entry name" value="NICOTINATE PHOSPHORIBOSYLTRANSFERASE"/>
    <property type="match status" value="1"/>
</dbReference>
<keyword evidence="5 9" id="KW-0436">Ligase</keyword>
<dbReference type="GO" id="GO:0004516">
    <property type="term" value="F:nicotinate phosphoribosyltransferase activity"/>
    <property type="evidence" value="ECO:0007669"/>
    <property type="project" value="UniProtKB-UniRule"/>
</dbReference>
<dbReference type="Gene3D" id="3.20.140.10">
    <property type="entry name" value="nicotinate phosphoribosyltransferase"/>
    <property type="match status" value="1"/>
</dbReference>
<proteinExistence type="inferred from homology"/>
<protein>
    <recommendedName>
        <fullName evidence="3 9">Nicotinate phosphoribosyltransferase</fullName>
        <ecNumber evidence="3 9">6.3.4.21</ecNumber>
    </recommendedName>
</protein>
<dbReference type="Gene3D" id="3.20.20.70">
    <property type="entry name" value="Aldolase class I"/>
    <property type="match status" value="1"/>
</dbReference>
<dbReference type="InterPro" id="IPR036068">
    <property type="entry name" value="Nicotinate_pribotase-like_C"/>
</dbReference>
<accession>A0AA35CP30</accession>
<dbReference type="GO" id="GO:0034355">
    <property type="term" value="P:NAD+ biosynthetic process via the salvage pathway"/>
    <property type="evidence" value="ECO:0007669"/>
    <property type="project" value="TreeGrafter"/>
</dbReference>
<keyword evidence="6 9" id="KW-0662">Pyridine nucleotide biosynthesis</keyword>
<dbReference type="SUPFAM" id="SSF51690">
    <property type="entry name" value="Nicotinate/Quinolinate PRTase C-terminal domain-like"/>
    <property type="match status" value="1"/>
</dbReference>
<dbReference type="Proteomes" id="UP001163687">
    <property type="component" value="Chromosome"/>
</dbReference>
<evidence type="ECO:0000259" key="12">
    <source>
        <dbReference type="Pfam" id="PF17956"/>
    </source>
</evidence>
<evidence type="ECO:0000256" key="3">
    <source>
        <dbReference type="ARBA" id="ARBA00013236"/>
    </source>
</evidence>
<keyword evidence="4" id="KW-0597">Phosphoprotein</keyword>
<sequence length="486" mass="54023">MRRRAPRDWTLLTDYYELNMMYAHFRNGTHDRVAVFDLYFRENPFRGGYTLAAGLETAVEYLQGLRFEPDDIDYLRSLGTYDDAFLEMLREFRFTGDIDAVPEGTVVFPGIPLVRVKAPIAQAQFIETALTNIIGHQTLIATKASRVVQAAQGDRVLEFGARRAHGPDAATYGARAAIIGGCHSTSNVLTGKYFEVPVAGTNAHAWVQFFDDELEAFRAWARAMPAGVLFVVDTYDTLRSGLPHAIEVAREVEAAGGRFLGVRLDSGDIAYLSKKARAMLDAAGFPDAIIVASSDLDEYLIRDLKAQGAKVDVWGVGTKLITALDTPALGTVYKLAAVEQDGVMVPRIKVSENPAKVTNPGVKKAVRIYENATGKAAGDLLMLQDEPLPAGSCVTLFDPVYPWKRKTVENFSCRELLVPVFRGGQLVYDLPSLTEIRDYARHELSTFWDEYKRLVNPEPYPVDLSVELWRLKNEMVERVRAPFGDD</sequence>
<dbReference type="NCBIfam" id="NF006695">
    <property type="entry name" value="PRK09243.1-2"/>
    <property type="match status" value="1"/>
</dbReference>
<evidence type="ECO:0000256" key="1">
    <source>
        <dbReference type="ARBA" id="ARBA00004952"/>
    </source>
</evidence>
<reference evidence="13" key="1">
    <citation type="submission" date="2022-03" db="EMBL/GenBank/DDBJ databases">
        <title>Complete genome sequence of Caldinitratiruptor microaerophilus.</title>
        <authorList>
            <person name="Mukaiyama R."/>
            <person name="Nishiyama T."/>
            <person name="Ueda K."/>
        </authorList>
    </citation>
    <scope>NUCLEOTIDE SEQUENCE</scope>
    <source>
        <strain evidence="13">JCM 16183</strain>
    </source>
</reference>
<evidence type="ECO:0000256" key="5">
    <source>
        <dbReference type="ARBA" id="ARBA00022598"/>
    </source>
</evidence>
<dbReference type="SUPFAM" id="SSF54675">
    <property type="entry name" value="Nicotinate/Quinolinate PRTase N-terminal domain-like"/>
    <property type="match status" value="1"/>
</dbReference>
<evidence type="ECO:0000259" key="10">
    <source>
        <dbReference type="Pfam" id="PF04095"/>
    </source>
</evidence>
<dbReference type="Pfam" id="PF04095">
    <property type="entry name" value="NAPRTase"/>
    <property type="match status" value="1"/>
</dbReference>
<dbReference type="InterPro" id="IPR007229">
    <property type="entry name" value="Nic_PRibTrfase-Fam"/>
</dbReference>
<dbReference type="GO" id="GO:0005829">
    <property type="term" value="C:cytosol"/>
    <property type="evidence" value="ECO:0007669"/>
    <property type="project" value="TreeGrafter"/>
</dbReference>
<dbReference type="FunFam" id="3.20.20.70:FF:000076">
    <property type="entry name" value="Nicotinate phosphoribosyltransferase"/>
    <property type="match status" value="1"/>
</dbReference>
<dbReference type="KEGG" id="cmic:caldi_23470"/>
<dbReference type="Pfam" id="PF17956">
    <property type="entry name" value="NAPRTase_C"/>
    <property type="match status" value="1"/>
</dbReference>
<evidence type="ECO:0000256" key="9">
    <source>
        <dbReference type="RuleBase" id="RU365100"/>
    </source>
</evidence>
<comment type="pathway">
    <text evidence="1 9">Cofactor biosynthesis; NAD(+) biosynthesis; nicotinate D-ribonucleotide from nicotinate: step 1/1.</text>
</comment>
<evidence type="ECO:0000313" key="13">
    <source>
        <dbReference type="EMBL" id="BDG61257.1"/>
    </source>
</evidence>
<dbReference type="GO" id="GO:0047280">
    <property type="term" value="F:nicotinamide phosphoribosyltransferase activity"/>
    <property type="evidence" value="ECO:0007669"/>
    <property type="project" value="UniProtKB-ARBA"/>
</dbReference>
<name>A0AA35CP30_9FIRM</name>
<dbReference type="InterPro" id="IPR040727">
    <property type="entry name" value="NAPRTase_N"/>
</dbReference>
<keyword evidence="14" id="KW-1185">Reference proteome</keyword>
<keyword evidence="7 9" id="KW-0808">Transferase</keyword>
<dbReference type="InterPro" id="IPR006405">
    <property type="entry name" value="Nic_PRibTrfase_pncB"/>
</dbReference>
<dbReference type="InterPro" id="IPR041619">
    <property type="entry name" value="NAPRTase_C"/>
</dbReference>
<dbReference type="PIRSF" id="PIRSF000484">
    <property type="entry name" value="NAPRT"/>
    <property type="match status" value="1"/>
</dbReference>
<comment type="catalytic activity">
    <reaction evidence="8 9">
        <text>5-phospho-alpha-D-ribose 1-diphosphate + nicotinate + ATP + H2O = nicotinate beta-D-ribonucleotide + ADP + phosphate + diphosphate</text>
        <dbReference type="Rhea" id="RHEA:36163"/>
        <dbReference type="ChEBI" id="CHEBI:15377"/>
        <dbReference type="ChEBI" id="CHEBI:30616"/>
        <dbReference type="ChEBI" id="CHEBI:32544"/>
        <dbReference type="ChEBI" id="CHEBI:33019"/>
        <dbReference type="ChEBI" id="CHEBI:43474"/>
        <dbReference type="ChEBI" id="CHEBI:57502"/>
        <dbReference type="ChEBI" id="CHEBI:58017"/>
        <dbReference type="ChEBI" id="CHEBI:456216"/>
        <dbReference type="EC" id="6.3.4.21"/>
    </reaction>
</comment>
<dbReference type="PANTHER" id="PTHR11098:SF1">
    <property type="entry name" value="NICOTINATE PHOSPHORIBOSYLTRANSFERASE"/>
    <property type="match status" value="1"/>
</dbReference>
<dbReference type="Pfam" id="PF17767">
    <property type="entry name" value="NAPRTase_N"/>
    <property type="match status" value="1"/>
</dbReference>
<comment type="similarity">
    <text evidence="2 9">Belongs to the NAPRTase family.</text>
</comment>
<evidence type="ECO:0000256" key="8">
    <source>
        <dbReference type="ARBA" id="ARBA00048668"/>
    </source>
</evidence>
<comment type="PTM">
    <text evidence="9">Transiently phosphorylated on a His residue during the reaction cycle. Phosphorylation strongly increases the affinity for substrates and increases the rate of nicotinate D-ribonucleotide production. Dephosphorylation regenerates the low-affinity form of the enzyme, leading to product release.</text>
</comment>
<dbReference type="EMBL" id="AP025628">
    <property type="protein sequence ID" value="BDG61257.1"/>
    <property type="molecule type" value="Genomic_DNA"/>
</dbReference>
<dbReference type="RefSeq" id="WP_264841917.1">
    <property type="nucleotide sequence ID" value="NZ_AP025628.1"/>
</dbReference>
<evidence type="ECO:0000256" key="4">
    <source>
        <dbReference type="ARBA" id="ARBA00022553"/>
    </source>
</evidence>
<dbReference type="NCBIfam" id="TIGR01513">
    <property type="entry name" value="NAPRTase_put"/>
    <property type="match status" value="1"/>
</dbReference>